<feature type="region of interest" description="Disordered" evidence="5">
    <location>
        <begin position="28"/>
        <end position="142"/>
    </location>
</feature>
<feature type="compositionally biased region" description="Pro residues" evidence="5">
    <location>
        <begin position="102"/>
        <end position="124"/>
    </location>
</feature>
<feature type="compositionally biased region" description="Low complexity" evidence="5">
    <location>
        <begin position="49"/>
        <end position="69"/>
    </location>
</feature>
<dbReference type="PANTHER" id="PTHR43272">
    <property type="entry name" value="LONG-CHAIN-FATTY-ACID--COA LIGASE"/>
    <property type="match status" value="1"/>
</dbReference>
<feature type="region of interest" description="Disordered" evidence="5">
    <location>
        <begin position="1"/>
        <end position="20"/>
    </location>
</feature>
<dbReference type="GO" id="GO:0005783">
    <property type="term" value="C:endoplasmic reticulum"/>
    <property type="evidence" value="ECO:0007669"/>
    <property type="project" value="TreeGrafter"/>
</dbReference>
<evidence type="ECO:0000313" key="8">
    <source>
        <dbReference type="Proteomes" id="UP000440578"/>
    </source>
</evidence>
<dbReference type="InterPro" id="IPR000873">
    <property type="entry name" value="AMP-dep_synth/lig_dom"/>
</dbReference>
<dbReference type="InterPro" id="IPR020845">
    <property type="entry name" value="AMP-binding_CS"/>
</dbReference>
<dbReference type="EMBL" id="VIIS01001181">
    <property type="protein sequence ID" value="KAF0301240.1"/>
    <property type="molecule type" value="Genomic_DNA"/>
</dbReference>
<evidence type="ECO:0000256" key="5">
    <source>
        <dbReference type="SAM" id="MobiDB-lite"/>
    </source>
</evidence>
<dbReference type="PANTHER" id="PTHR43272:SF32">
    <property type="entry name" value="AMP-DEPENDENT SYNTHETASE_LIGASE DOMAIN-CONTAINING PROTEIN"/>
    <property type="match status" value="1"/>
</dbReference>
<keyword evidence="8" id="KW-1185">Reference proteome</keyword>
<dbReference type="GO" id="GO:0016020">
    <property type="term" value="C:membrane"/>
    <property type="evidence" value="ECO:0007669"/>
    <property type="project" value="TreeGrafter"/>
</dbReference>
<name>A0A6A4WC68_AMPAM</name>
<sequence length="734" mass="79028">MSSLVTAPPHQTNGSLYAGNKIAISVPYEKTDVTDRAPPPPRPEHAFETPSSSGTGSTGSSPDGTPTSGHTKSTASPAELVTRLGEQLKQVVPARRETPEKQPAPAPAKTPAPTPAKAPAPPAAAPSASRYNDGPDQVVPTEELNTTDRFGAVKLKIGNKGPSAERPISVHSLLRRSANKYGHVAALRTKRDGVWQTITYKAYLEQVECVARAFIKLGLEPKSSVCILGFNSPEWFLSALGAAYAGGVAAGVYTTNNVEACFHCAADSNCNIFVVEDEKQLAKVMQFRDKVPSLKAVVQYSGTPSSPGVIGWSQLMEMGAKEGGEELERRVRQVAVNQVAFLIYTSGTTGPPKGVMLSHDNVTFMATNCVRYFGLRPAEEQVVSYLPLSHVAAMIADIFLPMACAGTTSFADKNALKGTLGQTLAEVRPTCFIGVPRVFEKIKEGFETKVGQTKGLRRSLLEWALERGRISQTNRIAGSQSKPFGYGLARRLVLCKIHRVLGLDRVRLLYSGAAPLAKDTLTFFHSLDLPLLQLYGMSESSGPHTACLRHVDKTGSVGPTLEGFATRLDKPDSEGQGEICMGGRNVFMGYLNLPDKTEEAVDADGWLHSGDLGTVDNRGVITITGRSKVVVDLDTMEPTNQLSPPALEFCRSVGSTARTVQDVLDGPDEKVMSAIQRGLDRANQRAASGAQRVQKWSILPVDFSIPGGEIGPTMKMKRPVIHKKYAQVIERFYS</sequence>
<proteinExistence type="predicted"/>
<protein>
    <recommendedName>
        <fullName evidence="4">long-chain-fatty-acid--CoA ligase</fullName>
        <ecNumber evidence="4">6.2.1.3</ecNumber>
    </recommendedName>
</protein>
<dbReference type="EC" id="6.2.1.3" evidence="4"/>
<dbReference type="Proteomes" id="UP000440578">
    <property type="component" value="Unassembled WGS sequence"/>
</dbReference>
<evidence type="ECO:0000256" key="2">
    <source>
        <dbReference type="ARBA" id="ARBA00022832"/>
    </source>
</evidence>
<dbReference type="OrthoDB" id="3633556at2759"/>
<evidence type="ECO:0000256" key="3">
    <source>
        <dbReference type="ARBA" id="ARBA00023098"/>
    </source>
</evidence>
<dbReference type="GO" id="GO:0004467">
    <property type="term" value="F:long-chain fatty acid-CoA ligase activity"/>
    <property type="evidence" value="ECO:0007669"/>
    <property type="project" value="UniProtKB-EC"/>
</dbReference>
<reference evidence="7 8" key="1">
    <citation type="submission" date="2019-07" db="EMBL/GenBank/DDBJ databases">
        <title>Draft genome assembly of a fouling barnacle, Amphibalanus amphitrite (Darwin, 1854): The first reference genome for Thecostraca.</title>
        <authorList>
            <person name="Kim W."/>
        </authorList>
    </citation>
    <scope>NUCLEOTIDE SEQUENCE [LARGE SCALE GENOMIC DNA]</scope>
    <source>
        <strain evidence="7">SNU_AA5</strain>
        <tissue evidence="7">Soma without cirri and trophi</tissue>
    </source>
</reference>
<dbReference type="Gene3D" id="3.40.50.12780">
    <property type="entry name" value="N-terminal domain of ligase-like"/>
    <property type="match status" value="1"/>
</dbReference>
<dbReference type="Pfam" id="PF00501">
    <property type="entry name" value="AMP-binding"/>
    <property type="match status" value="1"/>
</dbReference>
<keyword evidence="2" id="KW-0276">Fatty acid metabolism</keyword>
<evidence type="ECO:0000313" key="7">
    <source>
        <dbReference type="EMBL" id="KAF0301240.1"/>
    </source>
</evidence>
<keyword evidence="1 7" id="KW-0436">Ligase</keyword>
<evidence type="ECO:0000259" key="6">
    <source>
        <dbReference type="Pfam" id="PF00501"/>
    </source>
</evidence>
<dbReference type="AlphaFoldDB" id="A0A6A4WC68"/>
<dbReference type="SUPFAM" id="SSF56801">
    <property type="entry name" value="Acetyl-CoA synthetase-like"/>
    <property type="match status" value="1"/>
</dbReference>
<keyword evidence="3" id="KW-0443">Lipid metabolism</keyword>
<feature type="domain" description="AMP-dependent synthetase/ligase" evidence="6">
    <location>
        <begin position="175"/>
        <end position="591"/>
    </location>
</feature>
<accession>A0A6A4WC68</accession>
<organism evidence="7 8">
    <name type="scientific">Amphibalanus amphitrite</name>
    <name type="common">Striped barnacle</name>
    <name type="synonym">Balanus amphitrite</name>
    <dbReference type="NCBI Taxonomy" id="1232801"/>
    <lineage>
        <taxon>Eukaryota</taxon>
        <taxon>Metazoa</taxon>
        <taxon>Ecdysozoa</taxon>
        <taxon>Arthropoda</taxon>
        <taxon>Crustacea</taxon>
        <taxon>Multicrustacea</taxon>
        <taxon>Cirripedia</taxon>
        <taxon>Thoracica</taxon>
        <taxon>Thoracicalcarea</taxon>
        <taxon>Balanomorpha</taxon>
        <taxon>Balanoidea</taxon>
        <taxon>Balanidae</taxon>
        <taxon>Amphibalaninae</taxon>
        <taxon>Amphibalanus</taxon>
    </lineage>
</organism>
<evidence type="ECO:0000256" key="4">
    <source>
        <dbReference type="ARBA" id="ARBA00026121"/>
    </source>
</evidence>
<gene>
    <name evidence="7" type="primary">acsbg2_0</name>
    <name evidence="7" type="ORF">FJT64_003186</name>
</gene>
<feature type="compositionally biased region" description="Polar residues" evidence="5">
    <location>
        <begin position="1"/>
        <end position="15"/>
    </location>
</feature>
<dbReference type="InterPro" id="IPR042099">
    <property type="entry name" value="ANL_N_sf"/>
</dbReference>
<dbReference type="PROSITE" id="PS00455">
    <property type="entry name" value="AMP_BINDING"/>
    <property type="match status" value="1"/>
</dbReference>
<comment type="caution">
    <text evidence="7">The sequence shown here is derived from an EMBL/GenBank/DDBJ whole genome shotgun (WGS) entry which is preliminary data.</text>
</comment>
<evidence type="ECO:0000256" key="1">
    <source>
        <dbReference type="ARBA" id="ARBA00022598"/>
    </source>
</evidence>